<dbReference type="EMBL" id="FXTI01000010">
    <property type="protein sequence ID" value="SMO86310.1"/>
    <property type="molecule type" value="Genomic_DNA"/>
</dbReference>
<accession>A0A521ET95</accession>
<dbReference type="Proteomes" id="UP000315636">
    <property type="component" value="Unassembled WGS sequence"/>
</dbReference>
<gene>
    <name evidence="2" type="ORF">SAMN06264849_11059</name>
</gene>
<dbReference type="AlphaFoldDB" id="A0A521ET95"/>
<keyword evidence="3" id="KW-1185">Reference proteome</keyword>
<keyword evidence="1" id="KW-0472">Membrane</keyword>
<evidence type="ECO:0000256" key="1">
    <source>
        <dbReference type="SAM" id="Phobius"/>
    </source>
</evidence>
<dbReference type="RefSeq" id="WP_281285966.1">
    <property type="nucleotide sequence ID" value="NZ_FXTI01000010.1"/>
</dbReference>
<sequence length="43" mass="4733">MVLAITVVLSVVGICVLFAAILFMLIVKGDKMELQSWEGNHNE</sequence>
<name>A0A521ET95_9BACL</name>
<feature type="transmembrane region" description="Helical" evidence="1">
    <location>
        <begin position="6"/>
        <end position="27"/>
    </location>
</feature>
<proteinExistence type="predicted"/>
<evidence type="ECO:0000313" key="3">
    <source>
        <dbReference type="Proteomes" id="UP000315636"/>
    </source>
</evidence>
<evidence type="ECO:0000313" key="2">
    <source>
        <dbReference type="EMBL" id="SMO86310.1"/>
    </source>
</evidence>
<reference evidence="2 3" key="1">
    <citation type="submission" date="2017-05" db="EMBL/GenBank/DDBJ databases">
        <authorList>
            <person name="Varghese N."/>
            <person name="Submissions S."/>
        </authorList>
    </citation>
    <scope>NUCLEOTIDE SEQUENCE [LARGE SCALE GENOMIC DNA]</scope>
    <source>
        <strain evidence="2 3">DSM 45474</strain>
    </source>
</reference>
<keyword evidence="1" id="KW-1133">Transmembrane helix</keyword>
<organism evidence="2 3">
    <name type="scientific">Melghirimyces algeriensis</name>
    <dbReference type="NCBI Taxonomy" id="910412"/>
    <lineage>
        <taxon>Bacteria</taxon>
        <taxon>Bacillati</taxon>
        <taxon>Bacillota</taxon>
        <taxon>Bacilli</taxon>
        <taxon>Bacillales</taxon>
        <taxon>Thermoactinomycetaceae</taxon>
        <taxon>Melghirimyces</taxon>
    </lineage>
</organism>
<protein>
    <submittedName>
        <fullName evidence="2">Uncharacterized protein</fullName>
    </submittedName>
</protein>
<keyword evidence="1" id="KW-0812">Transmembrane</keyword>